<gene>
    <name evidence="1" type="ORF">NMOB1V02_LOCUS11551</name>
</gene>
<accession>A0A7R9C0K1</accession>
<proteinExistence type="predicted"/>
<sequence length="94" mass="10334">MRKSPHNKLLELVKTNLQRLPLRIFEFNLALIPRVVSRSSKAGLVGGVEAVRRCRKSAADESVGPNLAKVEMDGEKTPLLLSASLHADRVKASF</sequence>
<dbReference type="EMBL" id="OA888532">
    <property type="protein sequence ID" value="CAD7283943.1"/>
    <property type="molecule type" value="Genomic_DNA"/>
</dbReference>
<dbReference type="AlphaFoldDB" id="A0A7R9C0K1"/>
<keyword evidence="2" id="KW-1185">Reference proteome</keyword>
<dbReference type="EMBL" id="CAJPEX010006495">
    <property type="protein sequence ID" value="CAG0924095.1"/>
    <property type="molecule type" value="Genomic_DNA"/>
</dbReference>
<dbReference type="Proteomes" id="UP000678499">
    <property type="component" value="Unassembled WGS sequence"/>
</dbReference>
<organism evidence="1">
    <name type="scientific">Notodromas monacha</name>
    <dbReference type="NCBI Taxonomy" id="399045"/>
    <lineage>
        <taxon>Eukaryota</taxon>
        <taxon>Metazoa</taxon>
        <taxon>Ecdysozoa</taxon>
        <taxon>Arthropoda</taxon>
        <taxon>Crustacea</taxon>
        <taxon>Oligostraca</taxon>
        <taxon>Ostracoda</taxon>
        <taxon>Podocopa</taxon>
        <taxon>Podocopida</taxon>
        <taxon>Cypridocopina</taxon>
        <taxon>Cypridoidea</taxon>
        <taxon>Cyprididae</taxon>
        <taxon>Notodromas</taxon>
    </lineage>
</organism>
<evidence type="ECO:0000313" key="1">
    <source>
        <dbReference type="EMBL" id="CAD7283943.1"/>
    </source>
</evidence>
<protein>
    <submittedName>
        <fullName evidence="1">Uncharacterized protein</fullName>
    </submittedName>
</protein>
<name>A0A7R9C0K1_9CRUS</name>
<reference evidence="1" key="1">
    <citation type="submission" date="2020-11" db="EMBL/GenBank/DDBJ databases">
        <authorList>
            <person name="Tran Van P."/>
        </authorList>
    </citation>
    <scope>NUCLEOTIDE SEQUENCE</scope>
</reference>
<evidence type="ECO:0000313" key="2">
    <source>
        <dbReference type="Proteomes" id="UP000678499"/>
    </source>
</evidence>